<dbReference type="Proteomes" id="UP000606720">
    <property type="component" value="Unassembled WGS sequence"/>
</dbReference>
<evidence type="ECO:0000256" key="1">
    <source>
        <dbReference type="SAM" id="Coils"/>
    </source>
</evidence>
<evidence type="ECO:0000313" key="4">
    <source>
        <dbReference type="Proteomes" id="UP000606720"/>
    </source>
</evidence>
<keyword evidence="2" id="KW-1133">Transmembrane helix</keyword>
<keyword evidence="4" id="KW-1185">Reference proteome</keyword>
<reference evidence="3" key="1">
    <citation type="submission" date="2020-08" db="EMBL/GenBank/DDBJ databases">
        <title>Genome public.</title>
        <authorList>
            <person name="Liu C."/>
            <person name="Sun Q."/>
        </authorList>
    </citation>
    <scope>NUCLEOTIDE SEQUENCE</scope>
    <source>
        <strain evidence="3">BX1005</strain>
    </source>
</reference>
<name>A0A923LSE9_9FIRM</name>
<comment type="caution">
    <text evidence="3">The sequence shown here is derived from an EMBL/GenBank/DDBJ whole genome shotgun (WGS) entry which is preliminary data.</text>
</comment>
<gene>
    <name evidence="3" type="ORF">H8S17_14910</name>
</gene>
<proteinExistence type="predicted"/>
<organism evidence="3 4">
    <name type="scientific">Roseburia zhanii</name>
    <dbReference type="NCBI Taxonomy" id="2763064"/>
    <lineage>
        <taxon>Bacteria</taxon>
        <taxon>Bacillati</taxon>
        <taxon>Bacillota</taxon>
        <taxon>Clostridia</taxon>
        <taxon>Lachnospirales</taxon>
        <taxon>Lachnospiraceae</taxon>
        <taxon>Roseburia</taxon>
    </lineage>
</organism>
<dbReference type="AlphaFoldDB" id="A0A923LSE9"/>
<feature type="transmembrane region" description="Helical" evidence="2">
    <location>
        <begin position="119"/>
        <end position="137"/>
    </location>
</feature>
<sequence length="140" mass="16161">MDMSLDFSEIYISLVSNIIGIDLKQIKRVLDKEKLRKSGQVEISDSIDVVSKKLEESKDIIDNALLEMEKQKKLFVQMKKDAEISQQVSEMNKQQVEALNVLLENTLNKQEKKSFPKTFLWNLFFCILSAILGFVLGKYL</sequence>
<protein>
    <submittedName>
        <fullName evidence="3">Uncharacterized protein</fullName>
    </submittedName>
</protein>
<evidence type="ECO:0000313" key="3">
    <source>
        <dbReference type="EMBL" id="MBC5715470.1"/>
    </source>
</evidence>
<evidence type="ECO:0000256" key="2">
    <source>
        <dbReference type="SAM" id="Phobius"/>
    </source>
</evidence>
<accession>A0A923LSE9</accession>
<feature type="coiled-coil region" evidence="1">
    <location>
        <begin position="51"/>
        <end position="113"/>
    </location>
</feature>
<keyword evidence="2" id="KW-0472">Membrane</keyword>
<dbReference type="RefSeq" id="WP_186867778.1">
    <property type="nucleotide sequence ID" value="NZ_JACOPH010000021.1"/>
</dbReference>
<keyword evidence="1" id="KW-0175">Coiled coil</keyword>
<dbReference type="EMBL" id="JACOPH010000021">
    <property type="protein sequence ID" value="MBC5715470.1"/>
    <property type="molecule type" value="Genomic_DNA"/>
</dbReference>
<keyword evidence="2" id="KW-0812">Transmembrane</keyword>